<organism evidence="3 4">
    <name type="scientific">Trema orientale</name>
    <name type="common">Charcoal tree</name>
    <name type="synonym">Celtis orientalis</name>
    <dbReference type="NCBI Taxonomy" id="63057"/>
    <lineage>
        <taxon>Eukaryota</taxon>
        <taxon>Viridiplantae</taxon>
        <taxon>Streptophyta</taxon>
        <taxon>Embryophyta</taxon>
        <taxon>Tracheophyta</taxon>
        <taxon>Spermatophyta</taxon>
        <taxon>Magnoliopsida</taxon>
        <taxon>eudicotyledons</taxon>
        <taxon>Gunneridae</taxon>
        <taxon>Pentapetalae</taxon>
        <taxon>rosids</taxon>
        <taxon>fabids</taxon>
        <taxon>Rosales</taxon>
        <taxon>Cannabaceae</taxon>
        <taxon>Trema</taxon>
    </lineage>
</organism>
<dbReference type="InParanoid" id="A0A2P5BLP0"/>
<dbReference type="EMBL" id="JXTC01000496">
    <property type="protein sequence ID" value="PON49725.1"/>
    <property type="molecule type" value="Genomic_DNA"/>
</dbReference>
<comment type="caution">
    <text evidence="3">The sequence shown here is derived from an EMBL/GenBank/DDBJ whole genome shotgun (WGS) entry which is preliminary data.</text>
</comment>
<evidence type="ECO:0000313" key="3">
    <source>
        <dbReference type="EMBL" id="PON49725.1"/>
    </source>
</evidence>
<feature type="signal peptide" evidence="2">
    <location>
        <begin position="1"/>
        <end position="20"/>
    </location>
</feature>
<evidence type="ECO:0000256" key="2">
    <source>
        <dbReference type="SAM" id="SignalP"/>
    </source>
</evidence>
<gene>
    <name evidence="3" type="ORF">TorRG33x02_316590</name>
</gene>
<feature type="region of interest" description="Disordered" evidence="1">
    <location>
        <begin position="29"/>
        <end position="67"/>
    </location>
</feature>
<name>A0A2P5BLP0_TREOI</name>
<dbReference type="OrthoDB" id="66881at2759"/>
<keyword evidence="2" id="KW-0732">Signal</keyword>
<feature type="non-terminal residue" evidence="3">
    <location>
        <position position="131"/>
    </location>
</feature>
<reference evidence="4" key="1">
    <citation type="submission" date="2016-06" db="EMBL/GenBank/DDBJ databases">
        <title>Parallel loss of symbiosis genes in relatives of nitrogen-fixing non-legume Parasponia.</title>
        <authorList>
            <person name="Van Velzen R."/>
            <person name="Holmer R."/>
            <person name="Bu F."/>
            <person name="Rutten L."/>
            <person name="Van Zeijl A."/>
            <person name="Liu W."/>
            <person name="Santuari L."/>
            <person name="Cao Q."/>
            <person name="Sharma T."/>
            <person name="Shen D."/>
            <person name="Roswanjaya Y."/>
            <person name="Wardhani T."/>
            <person name="Kalhor M.S."/>
            <person name="Jansen J."/>
            <person name="Van den Hoogen J."/>
            <person name="Gungor B."/>
            <person name="Hartog M."/>
            <person name="Hontelez J."/>
            <person name="Verver J."/>
            <person name="Yang W.-C."/>
            <person name="Schijlen E."/>
            <person name="Repin R."/>
            <person name="Schilthuizen M."/>
            <person name="Schranz E."/>
            <person name="Heidstra R."/>
            <person name="Miyata K."/>
            <person name="Fedorova E."/>
            <person name="Kohlen W."/>
            <person name="Bisseling T."/>
            <person name="Smit S."/>
            <person name="Geurts R."/>
        </authorList>
    </citation>
    <scope>NUCLEOTIDE SEQUENCE [LARGE SCALE GENOMIC DNA]</scope>
    <source>
        <strain evidence="4">cv. RG33-2</strain>
    </source>
</reference>
<evidence type="ECO:0000313" key="4">
    <source>
        <dbReference type="Proteomes" id="UP000237000"/>
    </source>
</evidence>
<accession>A0A2P5BLP0</accession>
<keyword evidence="4" id="KW-1185">Reference proteome</keyword>
<protein>
    <submittedName>
        <fullName evidence="3">FAD/NAD(P)-binding domain containing protein</fullName>
    </submittedName>
</protein>
<dbReference type="Gene3D" id="3.50.50.60">
    <property type="entry name" value="FAD/NAD(P)-binding domain"/>
    <property type="match status" value="1"/>
</dbReference>
<dbReference type="SUPFAM" id="SSF51905">
    <property type="entry name" value="FAD/NAD(P)-binding domain"/>
    <property type="match status" value="1"/>
</dbReference>
<dbReference type="Proteomes" id="UP000237000">
    <property type="component" value="Unassembled WGS sequence"/>
</dbReference>
<evidence type="ECO:0000256" key="1">
    <source>
        <dbReference type="SAM" id="MobiDB-lite"/>
    </source>
</evidence>
<dbReference type="STRING" id="63057.A0A2P5BLP0"/>
<dbReference type="InterPro" id="IPR036188">
    <property type="entry name" value="FAD/NAD-bd_sf"/>
</dbReference>
<feature type="compositionally biased region" description="Polar residues" evidence="1">
    <location>
        <begin position="56"/>
        <end position="65"/>
    </location>
</feature>
<sequence>MRRSVSVALIGAGVPGLCAAHELKTEGQRVRTNSVARGVRPAQSRPGSRDRLRQPLPSSAHQPPQTAHGILGLPILETRKWGPENVPAVLWFLNKFAREFGLVELTRFNAEVVRVMSRESFEAVVVCTRNF</sequence>
<dbReference type="AlphaFoldDB" id="A0A2P5BLP0"/>
<proteinExistence type="predicted"/>
<feature type="chain" id="PRO_5015109808" evidence="2">
    <location>
        <begin position="21"/>
        <end position="131"/>
    </location>
</feature>